<evidence type="ECO:0000313" key="2">
    <source>
        <dbReference type="EMBL" id="MCZ9307671.1"/>
    </source>
</evidence>
<dbReference type="AlphaFoldDB" id="A0A9X3RU73"/>
<evidence type="ECO:0000313" key="4">
    <source>
        <dbReference type="Proteomes" id="UP001146430"/>
    </source>
</evidence>
<dbReference type="PANTHER" id="PTHR41771">
    <property type="entry name" value="MEMBRANE PROTEIN-RELATED"/>
    <property type="match status" value="1"/>
</dbReference>
<proteinExistence type="predicted"/>
<gene>
    <name evidence="2" type="ORF">L8V01_09310</name>
    <name evidence="3" type="ORF">RAE13_09405</name>
</gene>
<dbReference type="EMBL" id="JAKMUU010000005">
    <property type="protein sequence ID" value="MCZ9307671.1"/>
    <property type="molecule type" value="Genomic_DNA"/>
</dbReference>
<dbReference type="EMBL" id="JAVBID010000011">
    <property type="protein sequence ID" value="MDV2424621.1"/>
    <property type="molecule type" value="Genomic_DNA"/>
</dbReference>
<keyword evidence="1" id="KW-0812">Transmembrane</keyword>
<dbReference type="Proteomes" id="UP001146430">
    <property type="component" value="Unassembled WGS sequence"/>
</dbReference>
<reference evidence="3 5" key="2">
    <citation type="submission" date="2023-08" db="EMBL/GenBank/DDBJ databases">
        <title>Genomic characterization of the C. tuberculostearicum species complex, a ubiquitous member of the human skin microbiome.</title>
        <authorList>
            <person name="Ahmed N."/>
            <person name="Deming C."/>
            <person name="Conlan S."/>
            <person name="Segre J."/>
        </authorList>
    </citation>
    <scope>NUCLEOTIDE SEQUENCE [LARGE SCALE GENOMIC DNA]</scope>
    <source>
        <strain evidence="3 5">CTNIH19</strain>
    </source>
</reference>
<keyword evidence="1" id="KW-1133">Transmembrane helix</keyword>
<dbReference type="Pfam" id="PF07907">
    <property type="entry name" value="YibE_F"/>
    <property type="match status" value="1"/>
</dbReference>
<feature type="transmembrane region" description="Helical" evidence="1">
    <location>
        <begin position="172"/>
        <end position="189"/>
    </location>
</feature>
<feature type="transmembrane region" description="Helical" evidence="1">
    <location>
        <begin position="245"/>
        <end position="267"/>
    </location>
</feature>
<dbReference type="Proteomes" id="UP001185631">
    <property type="component" value="Unassembled WGS sequence"/>
</dbReference>
<dbReference type="InterPro" id="IPR012507">
    <property type="entry name" value="YibE_F"/>
</dbReference>
<name>A0A9X3RU73_9CORY</name>
<feature type="transmembrane region" description="Helical" evidence="1">
    <location>
        <begin position="29"/>
        <end position="52"/>
    </location>
</feature>
<feature type="transmembrane region" description="Helical" evidence="1">
    <location>
        <begin position="349"/>
        <end position="371"/>
    </location>
</feature>
<feature type="transmembrane region" description="Helical" evidence="1">
    <location>
        <begin position="221"/>
        <end position="239"/>
    </location>
</feature>
<feature type="transmembrane region" description="Helical" evidence="1">
    <location>
        <begin position="195"/>
        <end position="214"/>
    </location>
</feature>
<keyword evidence="1" id="KW-0472">Membrane</keyword>
<evidence type="ECO:0000313" key="3">
    <source>
        <dbReference type="EMBL" id="MDV2424621.1"/>
    </source>
</evidence>
<feature type="transmembrane region" description="Helical" evidence="1">
    <location>
        <begin position="283"/>
        <end position="302"/>
    </location>
</feature>
<organism evidence="2 4">
    <name type="scientific">Corynebacterium curieae</name>
    <dbReference type="NCBI Taxonomy" id="2913500"/>
    <lineage>
        <taxon>Bacteria</taxon>
        <taxon>Bacillati</taxon>
        <taxon>Actinomycetota</taxon>
        <taxon>Actinomycetes</taxon>
        <taxon>Mycobacteriales</taxon>
        <taxon>Corynebacteriaceae</taxon>
        <taxon>Corynebacterium</taxon>
    </lineage>
</organism>
<dbReference type="RefSeq" id="WP_269946793.1">
    <property type="nucleotide sequence ID" value="NZ_JAKMUU010000005.1"/>
</dbReference>
<protein>
    <submittedName>
        <fullName evidence="2">YibE/F family protein</fullName>
    </submittedName>
</protein>
<keyword evidence="5" id="KW-1185">Reference proteome</keyword>
<evidence type="ECO:0000256" key="1">
    <source>
        <dbReference type="SAM" id="Phobius"/>
    </source>
</evidence>
<reference evidence="2" key="1">
    <citation type="submission" date="2022-02" db="EMBL/GenBank/DDBJ databases">
        <title>Corynebacterium sp. from urogenital microbiome.</title>
        <authorList>
            <person name="Cappelli E.A."/>
            <person name="Ribeiro T.G."/>
            <person name="Peixe L."/>
        </authorList>
    </citation>
    <scope>NUCLEOTIDE SEQUENCE</scope>
    <source>
        <strain evidence="2">C8Ua_181</strain>
    </source>
</reference>
<sequence length="420" mass="44041">MGRHSAATKPQPASALWSRLLTSIAQNPWRIGLLGALAAALIATVAGLVILWPNSPANEHTSAEFQQTYTFNHPQVEGTVDTADHSACQSEQTGQVFDTPPLIPGTEEIHCDRALVKITSGEDAGHMTQLVTYGKAGDPQLETGDKIVLSKATDPSGAVTYAFADYQRTGSLILWAVIVAIVVIAFGAWQGVRAIIGLAFSLGVVFAFLLPALIDAHSPRWTALVSCAAIILVAVPLVHGANWKAASAVGGSLLALIIAAFLAWATIDTSQLQGYSSEDNLKLLLYMPGVSILGVLLCGFVVGSLGSLADVAVGQASTVTELHEADPDARPRELFLSAMKVGRDHIASMIYTLILTYTGATLPLLLLITAAQRPASQMLTSDLVATELLRSGVGAMALILAVPITTLIAAFTIPHSRVAA</sequence>
<accession>A0A9X3RU73</accession>
<comment type="caution">
    <text evidence="2">The sequence shown here is derived from an EMBL/GenBank/DDBJ whole genome shotgun (WGS) entry which is preliminary data.</text>
</comment>
<dbReference type="PANTHER" id="PTHR41771:SF1">
    <property type="entry name" value="MEMBRANE PROTEIN"/>
    <property type="match status" value="1"/>
</dbReference>
<evidence type="ECO:0000313" key="5">
    <source>
        <dbReference type="Proteomes" id="UP001185631"/>
    </source>
</evidence>
<feature type="transmembrane region" description="Helical" evidence="1">
    <location>
        <begin position="392"/>
        <end position="413"/>
    </location>
</feature>